<dbReference type="Proteomes" id="UP000236959">
    <property type="component" value="Unassembled WGS sequence"/>
</dbReference>
<dbReference type="AlphaFoldDB" id="A0A2S3UMD8"/>
<evidence type="ECO:0000256" key="1">
    <source>
        <dbReference type="SAM" id="SignalP"/>
    </source>
</evidence>
<gene>
    <name evidence="2" type="ORF">CLV41_111139</name>
</gene>
<dbReference type="RefSeq" id="WP_103224532.1">
    <property type="nucleotide sequence ID" value="NZ_PPCN01000011.1"/>
</dbReference>
<sequence length="503" mass="56678">MHYAVGTGRWLTFVALALASFVVPHALPGTSQAHGAESCIEIELEKNDAFQAWQQAGYSRAEKAALYRALYNRRFVYDSVVSTEFTSSRLRNAVERYQASIAACRTGYLSRSQTEELLAAPGQLTPWQRNPDLKQEVRKKLFSENSGSKEKQQWKNLALPKDTKTNLYRALYQRGYVNDPKPVIDFMNRMDLIQAVAYFQKERGAPASGFLTEAQVKILLRRKATPTPYEIQEALFEKYSEEAVTDFLSQVAAQEFAIAPTVDANLAPYMMHLSAPEKGPVDEKRLEAWSKMARATTAEFGENWNFKLEITMLQGLLELPATGYISEELLERAKELGLNASFGEVHSRLAMLQPRLISSVKDWKRWKIQEFNKCEIATSAVDLDGFLGNKKMPSIHFFHNADWPNNQVNWSLDLVNWDMDTLAEIQVAGRVFHLAGTSTDPVFVAKDGSKLSDEGSAYSDFISAVAKANGFEIHYKTEFGTDVLASFSALGFTKQFRALRHKC</sequence>
<keyword evidence="1" id="KW-0732">Signal</keyword>
<name>A0A2S3UMD8_9HYPH</name>
<protein>
    <recommendedName>
        <fullName evidence="4">Peptidoglycan binding-like domain-containing protein</fullName>
    </recommendedName>
</protein>
<keyword evidence="3" id="KW-1185">Reference proteome</keyword>
<proteinExistence type="predicted"/>
<comment type="caution">
    <text evidence="2">The sequence shown here is derived from an EMBL/GenBank/DDBJ whole genome shotgun (WGS) entry which is preliminary data.</text>
</comment>
<evidence type="ECO:0008006" key="4">
    <source>
        <dbReference type="Google" id="ProtNLM"/>
    </source>
</evidence>
<accession>A0A2S3UMD8</accession>
<feature type="signal peptide" evidence="1">
    <location>
        <begin position="1"/>
        <end position="26"/>
    </location>
</feature>
<dbReference type="OrthoDB" id="12027at478070"/>
<evidence type="ECO:0000313" key="3">
    <source>
        <dbReference type="Proteomes" id="UP000236959"/>
    </source>
</evidence>
<evidence type="ECO:0000313" key="2">
    <source>
        <dbReference type="EMBL" id="POF28888.1"/>
    </source>
</evidence>
<dbReference type="EMBL" id="PPCN01000011">
    <property type="protein sequence ID" value="POF28888.1"/>
    <property type="molecule type" value="Genomic_DNA"/>
</dbReference>
<organism evidence="2 3">
    <name type="scientific">Roseibium marinum</name>
    <dbReference type="NCBI Taxonomy" id="281252"/>
    <lineage>
        <taxon>Bacteria</taxon>
        <taxon>Pseudomonadati</taxon>
        <taxon>Pseudomonadota</taxon>
        <taxon>Alphaproteobacteria</taxon>
        <taxon>Hyphomicrobiales</taxon>
        <taxon>Stappiaceae</taxon>
        <taxon>Roseibium</taxon>
    </lineage>
</organism>
<reference evidence="2 3" key="1">
    <citation type="submission" date="2018-01" db="EMBL/GenBank/DDBJ databases">
        <title>Genomic Encyclopedia of Archaeal and Bacterial Type Strains, Phase II (KMG-II): from individual species to whole genera.</title>
        <authorList>
            <person name="Goeker M."/>
        </authorList>
    </citation>
    <scope>NUCLEOTIDE SEQUENCE [LARGE SCALE GENOMIC DNA]</scope>
    <source>
        <strain evidence="2 3">DSM 17023</strain>
    </source>
</reference>
<feature type="chain" id="PRO_5015554685" description="Peptidoglycan binding-like domain-containing protein" evidence="1">
    <location>
        <begin position="27"/>
        <end position="503"/>
    </location>
</feature>